<dbReference type="Proteomes" id="UP000324222">
    <property type="component" value="Unassembled WGS sequence"/>
</dbReference>
<proteinExistence type="predicted"/>
<organism evidence="2 3">
    <name type="scientific">Portunus trituberculatus</name>
    <name type="common">Swimming crab</name>
    <name type="synonym">Neptunus trituberculatus</name>
    <dbReference type="NCBI Taxonomy" id="210409"/>
    <lineage>
        <taxon>Eukaryota</taxon>
        <taxon>Metazoa</taxon>
        <taxon>Ecdysozoa</taxon>
        <taxon>Arthropoda</taxon>
        <taxon>Crustacea</taxon>
        <taxon>Multicrustacea</taxon>
        <taxon>Malacostraca</taxon>
        <taxon>Eumalacostraca</taxon>
        <taxon>Eucarida</taxon>
        <taxon>Decapoda</taxon>
        <taxon>Pleocyemata</taxon>
        <taxon>Brachyura</taxon>
        <taxon>Eubrachyura</taxon>
        <taxon>Portunoidea</taxon>
        <taxon>Portunidae</taxon>
        <taxon>Portuninae</taxon>
        <taxon>Portunus</taxon>
    </lineage>
</organism>
<dbReference type="AlphaFoldDB" id="A0A5B7DCI4"/>
<accession>A0A5B7DCI4</accession>
<reference evidence="2 3" key="1">
    <citation type="submission" date="2019-05" db="EMBL/GenBank/DDBJ databases">
        <title>Another draft genome of Portunus trituberculatus and its Hox gene families provides insights of decapod evolution.</title>
        <authorList>
            <person name="Jeong J.-H."/>
            <person name="Song I."/>
            <person name="Kim S."/>
            <person name="Choi T."/>
            <person name="Kim D."/>
            <person name="Ryu S."/>
            <person name="Kim W."/>
        </authorList>
    </citation>
    <scope>NUCLEOTIDE SEQUENCE [LARGE SCALE GENOMIC DNA]</scope>
    <source>
        <tissue evidence="2">Muscle</tissue>
    </source>
</reference>
<keyword evidence="3" id="KW-1185">Reference proteome</keyword>
<name>A0A5B7DCI4_PORTR</name>
<evidence type="ECO:0000256" key="1">
    <source>
        <dbReference type="SAM" id="MobiDB-lite"/>
    </source>
</evidence>
<evidence type="ECO:0000313" key="3">
    <source>
        <dbReference type="Proteomes" id="UP000324222"/>
    </source>
</evidence>
<dbReference type="EMBL" id="VSRR010000736">
    <property type="protein sequence ID" value="MPC19081.1"/>
    <property type="molecule type" value="Genomic_DNA"/>
</dbReference>
<comment type="caution">
    <text evidence="2">The sequence shown here is derived from an EMBL/GenBank/DDBJ whole genome shotgun (WGS) entry which is preliminary data.</text>
</comment>
<gene>
    <name evidence="2" type="ORF">E2C01_011987</name>
</gene>
<protein>
    <submittedName>
        <fullName evidence="2">Uncharacterized protein</fullName>
    </submittedName>
</protein>
<feature type="region of interest" description="Disordered" evidence="1">
    <location>
        <begin position="79"/>
        <end position="105"/>
    </location>
</feature>
<feature type="compositionally biased region" description="Polar residues" evidence="1">
    <location>
        <begin position="89"/>
        <end position="105"/>
    </location>
</feature>
<sequence length="105" mass="11490">MCYKKPRADTGVTPRHQAHHSSLIIITTINTVDEEMPNKQCGASYPGAQGAWRGATGQTRLAPTARHPLTLSMPFSLQSNTQTKKERAITSTISSPRRQSVTIDT</sequence>
<evidence type="ECO:0000313" key="2">
    <source>
        <dbReference type="EMBL" id="MPC19081.1"/>
    </source>
</evidence>